<proteinExistence type="predicted"/>
<reference evidence="1" key="1">
    <citation type="journal article" date="2020" name="Nature">
        <title>Giant virus diversity and host interactions through global metagenomics.</title>
        <authorList>
            <person name="Schulz F."/>
            <person name="Roux S."/>
            <person name="Paez-Espino D."/>
            <person name="Jungbluth S."/>
            <person name="Walsh D.A."/>
            <person name="Denef V.J."/>
            <person name="McMahon K.D."/>
            <person name="Konstantinidis K.T."/>
            <person name="Eloe-Fadrosh E.A."/>
            <person name="Kyrpides N.C."/>
            <person name="Woyke T."/>
        </authorList>
    </citation>
    <scope>NUCLEOTIDE SEQUENCE</scope>
    <source>
        <strain evidence="1">GVMAG-M-3300025860-20</strain>
    </source>
</reference>
<dbReference type="AlphaFoldDB" id="A0A6C0J919"/>
<protein>
    <submittedName>
        <fullName evidence="1">Uncharacterized protein</fullName>
    </submittedName>
</protein>
<organism evidence="1">
    <name type="scientific">viral metagenome</name>
    <dbReference type="NCBI Taxonomy" id="1070528"/>
    <lineage>
        <taxon>unclassified sequences</taxon>
        <taxon>metagenomes</taxon>
        <taxon>organismal metagenomes</taxon>
    </lineage>
</organism>
<sequence length="78" mass="8964">MDILVLQITPPPDYDCYDRRIPSNVPPGTYVTRKQLIDYIKDKIVKTVKVTKVTKVIKVTKPIKPLKPIKPIKTIIHV</sequence>
<name>A0A6C0J919_9ZZZZ</name>
<evidence type="ECO:0000313" key="1">
    <source>
        <dbReference type="EMBL" id="QHU01017.1"/>
    </source>
</evidence>
<dbReference type="EMBL" id="MN740333">
    <property type="protein sequence ID" value="QHU01017.1"/>
    <property type="molecule type" value="Genomic_DNA"/>
</dbReference>
<accession>A0A6C0J919</accession>